<proteinExistence type="predicted"/>
<feature type="region of interest" description="Disordered" evidence="1">
    <location>
        <begin position="1"/>
        <end position="22"/>
    </location>
</feature>
<protein>
    <submittedName>
        <fullName evidence="2">Uncharacterized protein</fullName>
    </submittedName>
</protein>
<dbReference type="Proteomes" id="UP000233469">
    <property type="component" value="Unassembled WGS sequence"/>
</dbReference>
<evidence type="ECO:0000313" key="3">
    <source>
        <dbReference type="Proteomes" id="UP000233469"/>
    </source>
</evidence>
<evidence type="ECO:0000313" key="2">
    <source>
        <dbReference type="EMBL" id="PKK67625.1"/>
    </source>
</evidence>
<reference evidence="2 3" key="1">
    <citation type="submission" date="2016-04" db="EMBL/GenBank/DDBJ databases">
        <title>Genome analyses suggest a sexual origin of heterokaryosis in a supposedly ancient asexual fungus.</title>
        <authorList>
            <person name="Ropars J."/>
            <person name="Sedzielewska K."/>
            <person name="Noel J."/>
            <person name="Charron P."/>
            <person name="Farinelli L."/>
            <person name="Marton T."/>
            <person name="Kruger M."/>
            <person name="Pelin A."/>
            <person name="Brachmann A."/>
            <person name="Corradi N."/>
        </authorList>
    </citation>
    <scope>NUCLEOTIDE SEQUENCE [LARGE SCALE GENOMIC DNA]</scope>
    <source>
        <strain evidence="2 3">C2</strain>
    </source>
</reference>
<feature type="compositionally biased region" description="Polar residues" evidence="1">
    <location>
        <begin position="504"/>
        <end position="516"/>
    </location>
</feature>
<feature type="region of interest" description="Disordered" evidence="1">
    <location>
        <begin position="474"/>
        <end position="516"/>
    </location>
</feature>
<dbReference type="EMBL" id="LLXL01000936">
    <property type="protein sequence ID" value="PKK67625.1"/>
    <property type="molecule type" value="Genomic_DNA"/>
</dbReference>
<dbReference type="VEuPathDB" id="FungiDB:FUN_018875"/>
<gene>
    <name evidence="2" type="ORF">RhiirC2_713956</name>
</gene>
<accession>A0A2N1N141</accession>
<dbReference type="AlphaFoldDB" id="A0A2N1N141"/>
<sequence length="516" mass="60279">MEKHQTDENRIMSNRKRKKKRVLPDVNEINDDITPQTNQFMEGIETLPSINKKSINRSLVNLDTETLIDISINPSNHDNTTSSSYMDSMWLLNQDIEMAENESMDVPLCNTTNYNRPDNHVTDHDTNDIVLAIDKCNINTSNYDKLIKDDDFFRPKHSFLPDIIKQNNDLLQLTNNAHQDGQDIKWVSPKNTKNPSLILKQMQNKESMHARPKDYYESYDAFIKLDDIDSYHNVNDKQAFIEINLNQIRGFIGTEVDKLNRRIIIKNRTYYGMRYTVRLFNQKFRNTYMKLHPVTYFNLDGHQVSSKEFKILNVPKDIPKEEIEKAIFKIVQEYFFHIKHSGIKTRDENKATNTVFFTVNNDNSRQILKNTWSIMIRQHLYIIAPAAASAKDLMDRKYYHEEFYGFNPAHSMEKVMEVLTLHKPMHVFRQTDEKVIVEFKAAGDLYNACTHPIHFADFQIQGTSRGTDWITQDDKLKKSHSKRPLHNIPSSHRSNDDIDMSPPVITNTQSDSTNGL</sequence>
<dbReference type="VEuPathDB" id="FungiDB:RhiirA1_403074"/>
<evidence type="ECO:0000256" key="1">
    <source>
        <dbReference type="SAM" id="MobiDB-lite"/>
    </source>
</evidence>
<comment type="caution">
    <text evidence="2">The sequence shown here is derived from an EMBL/GenBank/DDBJ whole genome shotgun (WGS) entry which is preliminary data.</text>
</comment>
<name>A0A2N1N141_9GLOM</name>
<reference evidence="2 3" key="2">
    <citation type="submission" date="2017-10" db="EMBL/GenBank/DDBJ databases">
        <title>Extensive intraspecific genome diversity in a model arbuscular mycorrhizal fungus.</title>
        <authorList>
            <person name="Chen E.C.H."/>
            <person name="Morin E."/>
            <person name="Baudet D."/>
            <person name="Noel J."/>
            <person name="Ndikumana S."/>
            <person name="Charron P."/>
            <person name="St-Onge C."/>
            <person name="Giorgi J."/>
            <person name="Grigoriev I.V."/>
            <person name="Roux C."/>
            <person name="Martin F.M."/>
            <person name="Corradi N."/>
        </authorList>
    </citation>
    <scope>NUCLEOTIDE SEQUENCE [LARGE SCALE GENOMIC DNA]</scope>
    <source>
        <strain evidence="2 3">C2</strain>
    </source>
</reference>
<feature type="compositionally biased region" description="Basic and acidic residues" evidence="1">
    <location>
        <begin position="1"/>
        <end position="10"/>
    </location>
</feature>
<organism evidence="2 3">
    <name type="scientific">Rhizophagus irregularis</name>
    <dbReference type="NCBI Taxonomy" id="588596"/>
    <lineage>
        <taxon>Eukaryota</taxon>
        <taxon>Fungi</taxon>
        <taxon>Fungi incertae sedis</taxon>
        <taxon>Mucoromycota</taxon>
        <taxon>Glomeromycotina</taxon>
        <taxon>Glomeromycetes</taxon>
        <taxon>Glomerales</taxon>
        <taxon>Glomeraceae</taxon>
        <taxon>Rhizophagus</taxon>
    </lineage>
</organism>